<feature type="transmembrane region" description="Helical" evidence="1">
    <location>
        <begin position="178"/>
        <end position="199"/>
    </location>
</feature>
<name>A0A6G4TTE9_9ACTN</name>
<proteinExistence type="predicted"/>
<evidence type="ECO:0008006" key="4">
    <source>
        <dbReference type="Google" id="ProtNLM"/>
    </source>
</evidence>
<accession>A0A6G4TTE9</accession>
<sequence>MGGGTDAPAAPPMVALMVQLALLGVFWWVLALHLLRLLAVPLLSDAHPVDDGARAGMAGALVYLLFPGSPATAHRPLALVFGAAAVALTVSMALRARRRRAFRPHELLLLSGNAAMALMLAGGATLGPPAALITAVCLGAASWPLVRPVLEAPGTGRHRRGAAPEDARPELVKRQRRLLVTAPQIGSVAMTLGMTWLLIQ</sequence>
<comment type="caution">
    <text evidence="2">The sequence shown here is derived from an EMBL/GenBank/DDBJ whole genome shotgun (WGS) entry which is preliminary data.</text>
</comment>
<protein>
    <recommendedName>
        <fullName evidence="4">DUF5134 domain-containing protein</fullName>
    </recommendedName>
</protein>
<feature type="transmembrane region" description="Helical" evidence="1">
    <location>
        <begin position="107"/>
        <end position="124"/>
    </location>
</feature>
<dbReference type="AlphaFoldDB" id="A0A6G4TTE9"/>
<evidence type="ECO:0000313" key="2">
    <source>
        <dbReference type="EMBL" id="NGN63083.1"/>
    </source>
</evidence>
<feature type="transmembrane region" description="Helical" evidence="1">
    <location>
        <begin position="130"/>
        <end position="150"/>
    </location>
</feature>
<gene>
    <name evidence="2" type="ORF">G5C51_04070</name>
</gene>
<keyword evidence="1" id="KW-1133">Transmembrane helix</keyword>
<keyword evidence="3" id="KW-1185">Reference proteome</keyword>
<keyword evidence="1" id="KW-0472">Membrane</keyword>
<evidence type="ECO:0000313" key="3">
    <source>
        <dbReference type="Proteomes" id="UP000481583"/>
    </source>
</evidence>
<reference evidence="2 3" key="1">
    <citation type="submission" date="2020-02" db="EMBL/GenBank/DDBJ databases">
        <title>Whole-genome analyses of novel actinobacteria.</title>
        <authorList>
            <person name="Sahin N."/>
        </authorList>
    </citation>
    <scope>NUCLEOTIDE SEQUENCE [LARGE SCALE GENOMIC DNA]</scope>
    <source>
        <strain evidence="2 3">A7024</strain>
    </source>
</reference>
<evidence type="ECO:0000256" key="1">
    <source>
        <dbReference type="SAM" id="Phobius"/>
    </source>
</evidence>
<feature type="transmembrane region" description="Helical" evidence="1">
    <location>
        <begin position="20"/>
        <end position="43"/>
    </location>
</feature>
<keyword evidence="1" id="KW-0812">Transmembrane</keyword>
<dbReference type="Proteomes" id="UP000481583">
    <property type="component" value="Unassembled WGS sequence"/>
</dbReference>
<feature type="transmembrane region" description="Helical" evidence="1">
    <location>
        <begin position="77"/>
        <end position="95"/>
    </location>
</feature>
<organism evidence="2 3">
    <name type="scientific">Streptomyces coryli</name>
    <dbReference type="NCBI Taxonomy" id="1128680"/>
    <lineage>
        <taxon>Bacteria</taxon>
        <taxon>Bacillati</taxon>
        <taxon>Actinomycetota</taxon>
        <taxon>Actinomycetes</taxon>
        <taxon>Kitasatosporales</taxon>
        <taxon>Streptomycetaceae</taxon>
        <taxon>Streptomyces</taxon>
    </lineage>
</organism>
<dbReference type="RefSeq" id="WP_165231741.1">
    <property type="nucleotide sequence ID" value="NZ_JAAKZV010000009.1"/>
</dbReference>
<dbReference type="EMBL" id="JAAKZV010000009">
    <property type="protein sequence ID" value="NGN63083.1"/>
    <property type="molecule type" value="Genomic_DNA"/>
</dbReference>